<dbReference type="InterPro" id="IPR016005">
    <property type="entry name" value="Erg8"/>
</dbReference>
<sequence length="506" mass="54858">MPSDDQSRKTVAVSAPGKVLLAGGYLVLDRDYTGLVFGLDARIHVHIRPLHTSTGVVLEEIIVKSPQFKDAIWEYGYRRSEKDGGVLVHPLTSSAQQTLHPNPFVETTLTHVLTYISTKLASATNPSPTIHPSAITILADDAYYTTPSNKSTEFTGEQFKFFGIPLWDAHKTGLGSSAALVTALTAALLAHYLPEEKLLTTEEGRLRVHNLAQVAHCVAQGKVGSGFDVASAVYGSCIYRRFSPSVIAMTDSPGTAGYASRLRALVDDDEAIAEDKEEGEGQRKKWDTQITKAGAALPKGLRLVMCDVDCGSKTPGMVKGVLDWRKREPEEAGMVWTKLHAQNEAVQAELQHLCQADAKAEFSGRFDKLSAALADVRASVRNMSRLSGVPIEPESQRALLDGCLGVTGVVNGVVPGAGGYDAVALLIEDTPETLEELRKFLERWNTSVAAEQAQLAKASGVEWEEAPGLVSVLEVKQDDEGVRVEKGAMYASWVLRREESNDDYEP</sequence>
<evidence type="ECO:0000313" key="17">
    <source>
        <dbReference type="EMBL" id="KAF2667381.1"/>
    </source>
</evidence>
<dbReference type="GO" id="GO:0005777">
    <property type="term" value="C:peroxisome"/>
    <property type="evidence" value="ECO:0007669"/>
    <property type="project" value="TreeGrafter"/>
</dbReference>
<dbReference type="PANTHER" id="PTHR31814">
    <property type="match status" value="1"/>
</dbReference>
<keyword evidence="10" id="KW-0756">Sterol biosynthesis</keyword>
<dbReference type="Pfam" id="PF00288">
    <property type="entry name" value="GHMP_kinases_N"/>
    <property type="match status" value="1"/>
</dbReference>
<evidence type="ECO:0000256" key="5">
    <source>
        <dbReference type="ARBA" id="ARBA00022679"/>
    </source>
</evidence>
<feature type="domain" description="GHMP kinase N-terminal" evidence="16">
    <location>
        <begin position="170"/>
        <end position="235"/>
    </location>
</feature>
<evidence type="ECO:0000256" key="8">
    <source>
        <dbReference type="ARBA" id="ARBA00022840"/>
    </source>
</evidence>
<keyword evidence="9 15" id="KW-0752">Steroid biosynthesis</keyword>
<evidence type="ECO:0000256" key="14">
    <source>
        <dbReference type="ARBA" id="ARBA00029326"/>
    </source>
</evidence>
<keyword evidence="6" id="KW-0547">Nucleotide-binding</keyword>
<dbReference type="GO" id="GO:0006696">
    <property type="term" value="P:ergosterol biosynthetic process"/>
    <property type="evidence" value="ECO:0007669"/>
    <property type="project" value="TreeGrafter"/>
</dbReference>
<dbReference type="Gene3D" id="3.30.70.890">
    <property type="entry name" value="GHMP kinase, C-terminal domain"/>
    <property type="match status" value="1"/>
</dbReference>
<dbReference type="Gene3D" id="3.30.230.10">
    <property type="match status" value="1"/>
</dbReference>
<evidence type="ECO:0000256" key="4">
    <source>
        <dbReference type="ARBA" id="ARBA00022516"/>
    </source>
</evidence>
<evidence type="ECO:0000256" key="15">
    <source>
        <dbReference type="PIRNR" id="PIRNR017288"/>
    </source>
</evidence>
<dbReference type="PIRSF" id="PIRSF017288">
    <property type="entry name" value="PMK_GHMP_euk"/>
    <property type="match status" value="1"/>
</dbReference>
<keyword evidence="7 15" id="KW-0418">Kinase</keyword>
<comment type="similarity">
    <text evidence="2 15">Belongs to the GHMP kinase family. Mevalonate kinase subfamily.</text>
</comment>
<keyword evidence="13 15" id="KW-0753">Steroid metabolism</keyword>
<dbReference type="SUPFAM" id="SSF54211">
    <property type="entry name" value="Ribosomal protein S5 domain 2-like"/>
    <property type="match status" value="1"/>
</dbReference>
<keyword evidence="5 15" id="KW-0808">Transferase</keyword>
<dbReference type="GO" id="GO:0005524">
    <property type="term" value="F:ATP binding"/>
    <property type="evidence" value="ECO:0007669"/>
    <property type="project" value="UniProtKB-UniRule"/>
</dbReference>
<evidence type="ECO:0000256" key="2">
    <source>
        <dbReference type="ARBA" id="ARBA00006495"/>
    </source>
</evidence>
<comment type="catalytic activity">
    <reaction evidence="14">
        <text>(R)-5-phosphomevalonate + ATP = (R)-5-diphosphomevalonate + ADP</text>
        <dbReference type="Rhea" id="RHEA:16341"/>
        <dbReference type="ChEBI" id="CHEBI:30616"/>
        <dbReference type="ChEBI" id="CHEBI:57557"/>
        <dbReference type="ChEBI" id="CHEBI:58146"/>
        <dbReference type="ChEBI" id="CHEBI:456216"/>
        <dbReference type="EC" id="2.7.4.2"/>
    </reaction>
    <physiologicalReaction direction="left-to-right" evidence="14">
        <dbReference type="Rhea" id="RHEA:16342"/>
    </physiologicalReaction>
</comment>
<dbReference type="Proteomes" id="UP000799302">
    <property type="component" value="Unassembled WGS sequence"/>
</dbReference>
<dbReference type="InterPro" id="IPR006204">
    <property type="entry name" value="GHMP_kinase_N_dom"/>
</dbReference>
<reference evidence="17" key="1">
    <citation type="journal article" date="2020" name="Stud. Mycol.">
        <title>101 Dothideomycetes genomes: a test case for predicting lifestyles and emergence of pathogens.</title>
        <authorList>
            <person name="Haridas S."/>
            <person name="Albert R."/>
            <person name="Binder M."/>
            <person name="Bloem J."/>
            <person name="Labutti K."/>
            <person name="Salamov A."/>
            <person name="Andreopoulos B."/>
            <person name="Baker S."/>
            <person name="Barry K."/>
            <person name="Bills G."/>
            <person name="Bluhm B."/>
            <person name="Cannon C."/>
            <person name="Castanera R."/>
            <person name="Culley D."/>
            <person name="Daum C."/>
            <person name="Ezra D."/>
            <person name="Gonzalez J."/>
            <person name="Henrissat B."/>
            <person name="Kuo A."/>
            <person name="Liang C."/>
            <person name="Lipzen A."/>
            <person name="Lutzoni F."/>
            <person name="Magnuson J."/>
            <person name="Mondo S."/>
            <person name="Nolan M."/>
            <person name="Ohm R."/>
            <person name="Pangilinan J."/>
            <person name="Park H.-J."/>
            <person name="Ramirez L."/>
            <person name="Alfaro M."/>
            <person name="Sun H."/>
            <person name="Tritt A."/>
            <person name="Yoshinaga Y."/>
            <person name="Zwiers L.-H."/>
            <person name="Turgeon B."/>
            <person name="Goodwin S."/>
            <person name="Spatafora J."/>
            <person name="Crous P."/>
            <person name="Grigoriev I."/>
        </authorList>
    </citation>
    <scope>NUCLEOTIDE SEQUENCE</scope>
    <source>
        <strain evidence="17">CBS 115976</strain>
    </source>
</reference>
<keyword evidence="11 15" id="KW-0443">Lipid metabolism</keyword>
<dbReference type="InterPro" id="IPR036554">
    <property type="entry name" value="GHMP_kinase_C_sf"/>
</dbReference>
<evidence type="ECO:0000256" key="3">
    <source>
        <dbReference type="ARBA" id="ARBA00012958"/>
    </source>
</evidence>
<evidence type="ECO:0000313" key="18">
    <source>
        <dbReference type="Proteomes" id="UP000799302"/>
    </source>
</evidence>
<dbReference type="GO" id="GO:0019287">
    <property type="term" value="P:isopentenyl diphosphate biosynthetic process, mevalonate pathway"/>
    <property type="evidence" value="ECO:0007669"/>
    <property type="project" value="UniProtKB-UniRule"/>
</dbReference>
<accession>A0A6A6U719</accession>
<dbReference type="EC" id="2.7.4.2" evidence="3 15"/>
<evidence type="ECO:0000256" key="11">
    <source>
        <dbReference type="ARBA" id="ARBA00023098"/>
    </source>
</evidence>
<comment type="pathway">
    <text evidence="1 15">Isoprenoid biosynthesis; isopentenyl diphosphate biosynthesis via mevalonate pathway; isopentenyl diphosphate from (R)-mevalonate: step 2/3.</text>
</comment>
<evidence type="ECO:0000256" key="12">
    <source>
        <dbReference type="ARBA" id="ARBA00023166"/>
    </source>
</evidence>
<keyword evidence="4 15" id="KW-0444">Lipid biosynthesis</keyword>
<dbReference type="GO" id="GO:0004631">
    <property type="term" value="F:phosphomevalonate kinase activity"/>
    <property type="evidence" value="ECO:0007669"/>
    <property type="project" value="UniProtKB-UniRule"/>
</dbReference>
<dbReference type="GO" id="GO:0010142">
    <property type="term" value="P:farnesyl diphosphate biosynthetic process, mevalonate pathway"/>
    <property type="evidence" value="ECO:0007669"/>
    <property type="project" value="TreeGrafter"/>
</dbReference>
<protein>
    <recommendedName>
        <fullName evidence="3 15">Phosphomevalonate kinase</fullName>
        <ecNumber evidence="3 15">2.7.4.2</ecNumber>
    </recommendedName>
</protein>
<evidence type="ECO:0000256" key="13">
    <source>
        <dbReference type="ARBA" id="ARBA00023221"/>
    </source>
</evidence>
<dbReference type="InterPro" id="IPR035102">
    <property type="entry name" value="Phosphomevalonate_kinase"/>
</dbReference>
<proteinExistence type="inferred from homology"/>
<evidence type="ECO:0000256" key="10">
    <source>
        <dbReference type="ARBA" id="ARBA00023011"/>
    </source>
</evidence>
<dbReference type="EMBL" id="MU004237">
    <property type="protein sequence ID" value="KAF2667381.1"/>
    <property type="molecule type" value="Genomic_DNA"/>
</dbReference>
<evidence type="ECO:0000256" key="6">
    <source>
        <dbReference type="ARBA" id="ARBA00022741"/>
    </source>
</evidence>
<dbReference type="PANTHER" id="PTHR31814:SF2">
    <property type="entry name" value="PHOSPHOMEVALONATE KINASE"/>
    <property type="match status" value="1"/>
</dbReference>
<evidence type="ECO:0000256" key="7">
    <source>
        <dbReference type="ARBA" id="ARBA00022777"/>
    </source>
</evidence>
<keyword evidence="18" id="KW-1185">Reference proteome</keyword>
<keyword evidence="12" id="KW-1207">Sterol metabolism</keyword>
<dbReference type="UniPathway" id="UPA00057">
    <property type="reaction ID" value="UER00099"/>
</dbReference>
<keyword evidence="8" id="KW-0067">ATP-binding</keyword>
<evidence type="ECO:0000256" key="1">
    <source>
        <dbReference type="ARBA" id="ARBA00005017"/>
    </source>
</evidence>
<dbReference type="InterPro" id="IPR014721">
    <property type="entry name" value="Ribsml_uS5_D2-typ_fold_subgr"/>
</dbReference>
<evidence type="ECO:0000259" key="16">
    <source>
        <dbReference type="Pfam" id="PF00288"/>
    </source>
</evidence>
<dbReference type="AlphaFoldDB" id="A0A6A6U719"/>
<organism evidence="17 18">
    <name type="scientific">Microthyrium microscopicum</name>
    <dbReference type="NCBI Taxonomy" id="703497"/>
    <lineage>
        <taxon>Eukaryota</taxon>
        <taxon>Fungi</taxon>
        <taxon>Dikarya</taxon>
        <taxon>Ascomycota</taxon>
        <taxon>Pezizomycotina</taxon>
        <taxon>Dothideomycetes</taxon>
        <taxon>Dothideomycetes incertae sedis</taxon>
        <taxon>Microthyriales</taxon>
        <taxon>Microthyriaceae</taxon>
        <taxon>Microthyrium</taxon>
    </lineage>
</organism>
<dbReference type="InterPro" id="IPR020568">
    <property type="entry name" value="Ribosomal_Su5_D2-typ_SF"/>
</dbReference>
<evidence type="ECO:0000256" key="9">
    <source>
        <dbReference type="ARBA" id="ARBA00022955"/>
    </source>
</evidence>
<name>A0A6A6U719_9PEZI</name>
<dbReference type="OrthoDB" id="10262935at2759"/>
<gene>
    <name evidence="17" type="ORF">BT63DRAFT_426267</name>
</gene>